<sequence length="150" mass="16528">MEPIEGLRAELDRLQPADFDDMHENADGVERLAAVCDELPGSADAQLWMPLLFALFERLNDVDLGSPGPAVHTLEATGSGYLPLLADSVRRKPTPLTVWMVNRVLNQHPSDRAAWMELLESVQGAPTASDEAVNDARRFLAYQRGQQPGH</sequence>
<organism evidence="1 2">
    <name type="scientific">Dactylosporangium siamense</name>
    <dbReference type="NCBI Taxonomy" id="685454"/>
    <lineage>
        <taxon>Bacteria</taxon>
        <taxon>Bacillati</taxon>
        <taxon>Actinomycetota</taxon>
        <taxon>Actinomycetes</taxon>
        <taxon>Micromonosporales</taxon>
        <taxon>Micromonosporaceae</taxon>
        <taxon>Dactylosporangium</taxon>
    </lineage>
</organism>
<gene>
    <name evidence="1" type="ORF">Dsi01nite_080080</name>
</gene>
<reference evidence="1" key="1">
    <citation type="submission" date="2021-01" db="EMBL/GenBank/DDBJ databases">
        <title>Whole genome shotgun sequence of Dactylosporangium siamense NBRC 106093.</title>
        <authorList>
            <person name="Komaki H."/>
            <person name="Tamura T."/>
        </authorList>
    </citation>
    <scope>NUCLEOTIDE SEQUENCE</scope>
    <source>
        <strain evidence="1">NBRC 106093</strain>
    </source>
</reference>
<dbReference type="Proteomes" id="UP000660611">
    <property type="component" value="Unassembled WGS sequence"/>
</dbReference>
<proteinExistence type="predicted"/>
<protein>
    <submittedName>
        <fullName evidence="1">Uncharacterized protein</fullName>
    </submittedName>
</protein>
<name>A0A919PUJ0_9ACTN</name>
<evidence type="ECO:0000313" key="2">
    <source>
        <dbReference type="Proteomes" id="UP000660611"/>
    </source>
</evidence>
<dbReference type="EMBL" id="BONQ01000126">
    <property type="protein sequence ID" value="GIG49967.1"/>
    <property type="molecule type" value="Genomic_DNA"/>
</dbReference>
<dbReference type="AlphaFoldDB" id="A0A919PUJ0"/>
<accession>A0A919PUJ0</accession>
<dbReference type="RefSeq" id="WP_203851621.1">
    <property type="nucleotide sequence ID" value="NZ_BAAAVW010000029.1"/>
</dbReference>
<comment type="caution">
    <text evidence="1">The sequence shown here is derived from an EMBL/GenBank/DDBJ whole genome shotgun (WGS) entry which is preliminary data.</text>
</comment>
<evidence type="ECO:0000313" key="1">
    <source>
        <dbReference type="EMBL" id="GIG49967.1"/>
    </source>
</evidence>
<keyword evidence="2" id="KW-1185">Reference proteome</keyword>